<feature type="coiled-coil region" evidence="1">
    <location>
        <begin position="889"/>
        <end position="916"/>
    </location>
</feature>
<feature type="compositionally biased region" description="Pro residues" evidence="2">
    <location>
        <begin position="602"/>
        <end position="638"/>
    </location>
</feature>
<dbReference type="OrthoDB" id="2367685at2759"/>
<dbReference type="InterPro" id="IPR036020">
    <property type="entry name" value="WW_dom_sf"/>
</dbReference>
<accession>A0A9Q1GMU0</accession>
<gene>
    <name evidence="4" type="ORF">Cgig2_015418</name>
</gene>
<evidence type="ECO:0000313" key="5">
    <source>
        <dbReference type="Proteomes" id="UP001153076"/>
    </source>
</evidence>
<sequence>MGKRRERRLAAMMGAGRRVKLDLFAEPSGDVGGFSAKDEVGKDMDAELDAELSNSPSSSGGFCQKEDNPLSLLGQYSDDELNQESNETGSIQKDSLVADHDQTKASISKLSEEGEIVDDEDVSVQNTDSCHLETNSGLVSALQIVEAAADDKHLETSKESIDHVPEPCDTGTAGGASSCWKMVLHEESNQYYYWNTVTGETSWEVLDALSQGTGTASGVETLGTEMRESGGGDINASGTASGVKSDDISTMHSLGYMNGLSNVAGICERGLRANHSVVQSKGDVTQLLGSSSEVGALPCEAASLVNYSQVNLVNVGAVSTSALGYELDGYSISSEQGAVDPFQLINHGEALLERLKSLQWWSYSLNWHIILCRCGFDSVEHGWIPKYISEVEIRIYDMRSLLPYGSSLVPFWLHSERQLNQVENGINTEIERQKNKISEMHLSSAEENKETVEDRGECKVNVDMRKFSSENSSAIVHDTDASVDQEALHDEASNVEMLNVKQVSADGHLTQLHAVEEGVKEIDGTAQRKESPKSGFQSGDDVDMDIEMEVEDAIPATNRTLVMGGQTVTPSEQLAQPNVSAAGEFLGAGSEFIPPPPDEEWIPPPPPDNEGIPPPPAEEPPESLCPPPPPAEPEPEPGQPIYSDPYNLTYADSNVNYCGNANTGTSAGSFYEPADGSQISVLNAPIYYAAVSDVQPAAAPVNSAVYYGLQNGGMPVDPMDSAIVSLGFQAASGLVNRDPLFSNQIATEAASGPSSLSNQSIEPHVSGAMTDAVSTEASTSVISALATISVKEYVSVPTFSTVGTSVSVPSKSTVSDTSTAVPKAQAKGNLLDSDGYSMSYGSQEKCKIDIFSRGIVHYNTILHIVCLVNDGAVRMKKPKVTVASSLRSNKKVSSLVDKWKAAKEELEEEEGEVRESPLEILEKKRQREIEEWRAKQIASGEAKENANFQPLGGDWRERVKRRRAQKEAVAESSSDAINNGTKQPDLDQLSRDLPSGWQAYWDDSMKQVYYGNSITSETTWTKPTR</sequence>
<dbReference type="EMBL" id="JAKOGI010002349">
    <property type="protein sequence ID" value="KAJ8422187.1"/>
    <property type="molecule type" value="Genomic_DNA"/>
</dbReference>
<dbReference type="Gene3D" id="2.20.70.10">
    <property type="match status" value="2"/>
</dbReference>
<dbReference type="PROSITE" id="PS01159">
    <property type="entry name" value="WW_DOMAIN_1"/>
    <property type="match status" value="1"/>
</dbReference>
<evidence type="ECO:0000256" key="2">
    <source>
        <dbReference type="SAM" id="MobiDB-lite"/>
    </source>
</evidence>
<protein>
    <recommendedName>
        <fullName evidence="3">WW domain-containing protein</fullName>
    </recommendedName>
</protein>
<reference evidence="4" key="1">
    <citation type="submission" date="2022-04" db="EMBL/GenBank/DDBJ databases">
        <title>Carnegiea gigantea Genome sequencing and assembly v2.</title>
        <authorList>
            <person name="Copetti D."/>
            <person name="Sanderson M.J."/>
            <person name="Burquez A."/>
            <person name="Wojciechowski M.F."/>
        </authorList>
    </citation>
    <scope>NUCLEOTIDE SEQUENCE</scope>
    <source>
        <strain evidence="4">SGP5-SGP5p</strain>
        <tissue evidence="4">Aerial part</tissue>
    </source>
</reference>
<dbReference type="SUPFAM" id="SSF51045">
    <property type="entry name" value="WW domain"/>
    <property type="match status" value="2"/>
</dbReference>
<feature type="compositionally biased region" description="Polar residues" evidence="2">
    <location>
        <begin position="52"/>
        <end position="61"/>
    </location>
</feature>
<feature type="domain" description="WW" evidence="3">
    <location>
        <begin position="174"/>
        <end position="204"/>
    </location>
</feature>
<dbReference type="CDD" id="cd00201">
    <property type="entry name" value="WW"/>
    <property type="match status" value="2"/>
</dbReference>
<feature type="region of interest" description="Disordered" evidence="2">
    <location>
        <begin position="50"/>
        <end position="73"/>
    </location>
</feature>
<evidence type="ECO:0000259" key="3">
    <source>
        <dbReference type="PROSITE" id="PS50020"/>
    </source>
</evidence>
<dbReference type="Pfam" id="PF00397">
    <property type="entry name" value="WW"/>
    <property type="match status" value="2"/>
</dbReference>
<keyword evidence="1" id="KW-0175">Coiled coil</keyword>
<dbReference type="PANTHER" id="PTHR47852">
    <property type="entry name" value="OS06G0298400 PROTEIN"/>
    <property type="match status" value="1"/>
</dbReference>
<feature type="compositionally biased region" description="Basic and acidic residues" evidence="2">
    <location>
        <begin position="520"/>
        <end position="532"/>
    </location>
</feature>
<dbReference type="PROSITE" id="PS50020">
    <property type="entry name" value="WW_DOMAIN_2"/>
    <property type="match status" value="2"/>
</dbReference>
<evidence type="ECO:0000256" key="1">
    <source>
        <dbReference type="SAM" id="Coils"/>
    </source>
</evidence>
<feature type="domain" description="WW" evidence="3">
    <location>
        <begin position="991"/>
        <end position="1025"/>
    </location>
</feature>
<feature type="region of interest" description="Disordered" evidence="2">
    <location>
        <begin position="520"/>
        <end position="542"/>
    </location>
</feature>
<dbReference type="PANTHER" id="PTHR47852:SF2">
    <property type="entry name" value="WW DOMAIN-CONTAINING PROTEIN"/>
    <property type="match status" value="1"/>
</dbReference>
<dbReference type="Proteomes" id="UP001153076">
    <property type="component" value="Unassembled WGS sequence"/>
</dbReference>
<feature type="compositionally biased region" description="Polar residues" evidence="2">
    <location>
        <begin position="971"/>
        <end position="982"/>
    </location>
</feature>
<feature type="region of interest" description="Disordered" evidence="2">
    <location>
        <begin position="943"/>
        <end position="993"/>
    </location>
</feature>
<dbReference type="AlphaFoldDB" id="A0A9Q1GMU0"/>
<dbReference type="SMART" id="SM00456">
    <property type="entry name" value="WW"/>
    <property type="match status" value="2"/>
</dbReference>
<evidence type="ECO:0000313" key="4">
    <source>
        <dbReference type="EMBL" id="KAJ8422187.1"/>
    </source>
</evidence>
<keyword evidence="5" id="KW-1185">Reference proteome</keyword>
<organism evidence="4 5">
    <name type="scientific">Carnegiea gigantea</name>
    <dbReference type="NCBI Taxonomy" id="171969"/>
    <lineage>
        <taxon>Eukaryota</taxon>
        <taxon>Viridiplantae</taxon>
        <taxon>Streptophyta</taxon>
        <taxon>Embryophyta</taxon>
        <taxon>Tracheophyta</taxon>
        <taxon>Spermatophyta</taxon>
        <taxon>Magnoliopsida</taxon>
        <taxon>eudicotyledons</taxon>
        <taxon>Gunneridae</taxon>
        <taxon>Pentapetalae</taxon>
        <taxon>Caryophyllales</taxon>
        <taxon>Cactineae</taxon>
        <taxon>Cactaceae</taxon>
        <taxon>Cactoideae</taxon>
        <taxon>Echinocereeae</taxon>
        <taxon>Carnegiea</taxon>
    </lineage>
</organism>
<comment type="caution">
    <text evidence="4">The sequence shown here is derived from an EMBL/GenBank/DDBJ whole genome shotgun (WGS) entry which is preliminary data.</text>
</comment>
<proteinExistence type="predicted"/>
<dbReference type="InterPro" id="IPR001202">
    <property type="entry name" value="WW_dom"/>
</dbReference>
<feature type="region of interest" description="Disordered" evidence="2">
    <location>
        <begin position="587"/>
        <end position="646"/>
    </location>
</feature>
<name>A0A9Q1GMU0_9CARY</name>